<dbReference type="SUPFAM" id="SSF52833">
    <property type="entry name" value="Thioredoxin-like"/>
    <property type="match status" value="1"/>
</dbReference>
<keyword evidence="6" id="KW-0808">Transferase</keyword>
<evidence type="ECO:0000256" key="2">
    <source>
        <dbReference type="ARBA" id="ARBA00038317"/>
    </source>
</evidence>
<dbReference type="InterPro" id="IPR010987">
    <property type="entry name" value="Glutathione-S-Trfase_C-like"/>
</dbReference>
<dbReference type="InterPro" id="IPR050213">
    <property type="entry name" value="GST_superfamily"/>
</dbReference>
<dbReference type="FunFam" id="3.40.30.10:FF:000035">
    <property type="entry name" value="hematopoietic prostaglandin D synthase"/>
    <property type="match status" value="1"/>
</dbReference>
<comment type="caution">
    <text evidence="6">The sequence shown here is derived from an EMBL/GenBank/DDBJ whole genome shotgun (WGS) entry which is preliminary data.</text>
</comment>
<feature type="domain" description="GST N-terminal" evidence="4">
    <location>
        <begin position="4"/>
        <end position="81"/>
    </location>
</feature>
<evidence type="ECO:0000256" key="1">
    <source>
        <dbReference type="ARBA" id="ARBA00012452"/>
    </source>
</evidence>
<evidence type="ECO:0000313" key="7">
    <source>
        <dbReference type="Proteomes" id="UP000198287"/>
    </source>
</evidence>
<dbReference type="SFLD" id="SFLDS00019">
    <property type="entry name" value="Glutathione_Transferase_(cytos"/>
    <property type="match status" value="1"/>
</dbReference>
<dbReference type="GO" id="GO:0004602">
    <property type="term" value="F:glutathione peroxidase activity"/>
    <property type="evidence" value="ECO:0007669"/>
    <property type="project" value="UniProtKB-ARBA"/>
</dbReference>
<dbReference type="Pfam" id="PF14497">
    <property type="entry name" value="GST_C_3"/>
    <property type="match status" value="1"/>
</dbReference>
<gene>
    <name evidence="6" type="ORF">Fcan01_24678</name>
</gene>
<dbReference type="SUPFAM" id="SSF47616">
    <property type="entry name" value="GST C-terminal domain-like"/>
    <property type="match status" value="1"/>
</dbReference>
<dbReference type="STRING" id="158441.A0A226D721"/>
<keyword evidence="7" id="KW-1185">Reference proteome</keyword>
<dbReference type="SFLD" id="SFLDG00363">
    <property type="entry name" value="AMPS_(cytGST):_Alpha-__Mu-__Pi"/>
    <property type="match status" value="1"/>
</dbReference>
<dbReference type="InterPro" id="IPR040079">
    <property type="entry name" value="Glutathione_S-Trfase"/>
</dbReference>
<evidence type="ECO:0000256" key="3">
    <source>
        <dbReference type="ARBA" id="ARBA00047960"/>
    </source>
</evidence>
<dbReference type="Gene3D" id="1.20.1050.10">
    <property type="match status" value="1"/>
</dbReference>
<accession>A0A226D721</accession>
<comment type="similarity">
    <text evidence="2">Belongs to the GST superfamily. Sigma family.</text>
</comment>
<dbReference type="AlphaFoldDB" id="A0A226D721"/>
<dbReference type="PROSITE" id="PS50405">
    <property type="entry name" value="GST_CTER"/>
    <property type="match status" value="1"/>
</dbReference>
<dbReference type="EMBL" id="LNIX01000033">
    <property type="protein sequence ID" value="OXA40527.1"/>
    <property type="molecule type" value="Genomic_DNA"/>
</dbReference>
<dbReference type="CDD" id="cd03039">
    <property type="entry name" value="GST_N_Sigma_like"/>
    <property type="match status" value="1"/>
</dbReference>
<name>A0A226D721_FOLCA</name>
<dbReference type="InterPro" id="IPR004046">
    <property type="entry name" value="GST_C"/>
</dbReference>
<dbReference type="PANTHER" id="PTHR11571:SF150">
    <property type="entry name" value="GLUTATHIONE S-TRANSFERASE"/>
    <property type="match status" value="1"/>
</dbReference>
<organism evidence="6 7">
    <name type="scientific">Folsomia candida</name>
    <name type="common">Springtail</name>
    <dbReference type="NCBI Taxonomy" id="158441"/>
    <lineage>
        <taxon>Eukaryota</taxon>
        <taxon>Metazoa</taxon>
        <taxon>Ecdysozoa</taxon>
        <taxon>Arthropoda</taxon>
        <taxon>Hexapoda</taxon>
        <taxon>Collembola</taxon>
        <taxon>Entomobryomorpha</taxon>
        <taxon>Isotomoidea</taxon>
        <taxon>Isotomidae</taxon>
        <taxon>Proisotominae</taxon>
        <taxon>Folsomia</taxon>
    </lineage>
</organism>
<dbReference type="GO" id="GO:0006749">
    <property type="term" value="P:glutathione metabolic process"/>
    <property type="evidence" value="ECO:0007669"/>
    <property type="project" value="TreeGrafter"/>
</dbReference>
<dbReference type="FunFam" id="1.20.1050.10:FF:000030">
    <property type="entry name" value="Glutathione S-transferase S1"/>
    <property type="match status" value="1"/>
</dbReference>
<evidence type="ECO:0000313" key="6">
    <source>
        <dbReference type="EMBL" id="OXA40527.1"/>
    </source>
</evidence>
<dbReference type="SFLD" id="SFLDG01205">
    <property type="entry name" value="AMPS.1"/>
    <property type="match status" value="1"/>
</dbReference>
<dbReference type="CDD" id="cd03192">
    <property type="entry name" value="GST_C_Sigma_like"/>
    <property type="match status" value="1"/>
</dbReference>
<feature type="domain" description="GST C-terminal" evidence="5">
    <location>
        <begin position="83"/>
        <end position="206"/>
    </location>
</feature>
<sequence length="206" mass="23761">MANSTYKLIYFNVKARAEPIRFLFAVAGVPYEDRRVERADWPALKEVMPWGKIPVLEVDGQTLAESTAICRFLARRFKLTGANDLEAAKCDEYVDAVMDLRAGWRAFHFLEDEEKKAELKKQFLEVQVPACFSKFEKILEKSGGVFLLGETYSWADLHIAHTLSFFEETVSPDTLKGYPKLLKFKEAVFNIPQIKKWVEERPKTNM</sequence>
<dbReference type="PROSITE" id="PS50404">
    <property type="entry name" value="GST_NTER"/>
    <property type="match status" value="1"/>
</dbReference>
<dbReference type="InterPro" id="IPR036282">
    <property type="entry name" value="Glutathione-S-Trfase_C_sf"/>
</dbReference>
<comment type="catalytic activity">
    <reaction evidence="3">
        <text>RX + glutathione = an S-substituted glutathione + a halide anion + H(+)</text>
        <dbReference type="Rhea" id="RHEA:16437"/>
        <dbReference type="ChEBI" id="CHEBI:15378"/>
        <dbReference type="ChEBI" id="CHEBI:16042"/>
        <dbReference type="ChEBI" id="CHEBI:17792"/>
        <dbReference type="ChEBI" id="CHEBI:57925"/>
        <dbReference type="ChEBI" id="CHEBI:90779"/>
        <dbReference type="EC" id="2.5.1.18"/>
    </reaction>
</comment>
<evidence type="ECO:0000259" key="4">
    <source>
        <dbReference type="PROSITE" id="PS50404"/>
    </source>
</evidence>
<proteinExistence type="inferred from homology"/>
<dbReference type="EC" id="2.5.1.18" evidence="1"/>
<dbReference type="OrthoDB" id="414243at2759"/>
<dbReference type="PANTHER" id="PTHR11571">
    <property type="entry name" value="GLUTATHIONE S-TRANSFERASE"/>
    <property type="match status" value="1"/>
</dbReference>
<reference evidence="6 7" key="1">
    <citation type="submission" date="2015-12" db="EMBL/GenBank/DDBJ databases">
        <title>The genome of Folsomia candida.</title>
        <authorList>
            <person name="Faddeeva A."/>
            <person name="Derks M.F."/>
            <person name="Anvar Y."/>
            <person name="Smit S."/>
            <person name="Van Straalen N."/>
            <person name="Roelofs D."/>
        </authorList>
    </citation>
    <scope>NUCLEOTIDE SEQUENCE [LARGE SCALE GENOMIC DNA]</scope>
    <source>
        <strain evidence="6 7">VU population</strain>
        <tissue evidence="6">Whole body</tissue>
    </source>
</reference>
<dbReference type="Proteomes" id="UP000198287">
    <property type="component" value="Unassembled WGS sequence"/>
</dbReference>
<dbReference type="Gene3D" id="3.40.30.10">
    <property type="entry name" value="Glutaredoxin"/>
    <property type="match status" value="1"/>
</dbReference>
<dbReference type="Pfam" id="PF02798">
    <property type="entry name" value="GST_N"/>
    <property type="match status" value="1"/>
</dbReference>
<dbReference type="InterPro" id="IPR004045">
    <property type="entry name" value="Glutathione_S-Trfase_N"/>
</dbReference>
<dbReference type="GO" id="GO:0004364">
    <property type="term" value="F:glutathione transferase activity"/>
    <property type="evidence" value="ECO:0007669"/>
    <property type="project" value="UniProtKB-EC"/>
</dbReference>
<dbReference type="InterPro" id="IPR036249">
    <property type="entry name" value="Thioredoxin-like_sf"/>
</dbReference>
<dbReference type="OMA" id="NELTWAD"/>
<evidence type="ECO:0000259" key="5">
    <source>
        <dbReference type="PROSITE" id="PS50405"/>
    </source>
</evidence>
<protein>
    <recommendedName>
        <fullName evidence="1">glutathione transferase</fullName>
        <ecNumber evidence="1">2.5.1.18</ecNumber>
    </recommendedName>
</protein>